<proteinExistence type="predicted"/>
<sequence length="99" mass="11351">MTAKDAMSPKKPYLDFHCPSVPRGLSAAIILSFWAGGLRLLSFVLFLYKVLRPIYGHEIDRQHCGLTHRQRFRALKISRDFMGPHTIIEVGAHGRLHRQ</sequence>
<accession>A0A0D2PJB3</accession>
<name>A0A0D2PJB3_HYPSF</name>
<dbReference type="EMBL" id="KN817521">
    <property type="protein sequence ID" value="KJA28526.1"/>
    <property type="molecule type" value="Genomic_DNA"/>
</dbReference>
<dbReference type="AlphaFoldDB" id="A0A0D2PJB3"/>
<keyword evidence="3" id="KW-1185">Reference proteome</keyword>
<keyword evidence="1" id="KW-1133">Transmembrane helix</keyword>
<keyword evidence="1" id="KW-0812">Transmembrane</keyword>
<reference evidence="3" key="1">
    <citation type="submission" date="2014-04" db="EMBL/GenBank/DDBJ databases">
        <title>Evolutionary Origins and Diversification of the Mycorrhizal Mutualists.</title>
        <authorList>
            <consortium name="DOE Joint Genome Institute"/>
            <consortium name="Mycorrhizal Genomics Consortium"/>
            <person name="Kohler A."/>
            <person name="Kuo A."/>
            <person name="Nagy L.G."/>
            <person name="Floudas D."/>
            <person name="Copeland A."/>
            <person name="Barry K.W."/>
            <person name="Cichocki N."/>
            <person name="Veneault-Fourrey C."/>
            <person name="LaButti K."/>
            <person name="Lindquist E.A."/>
            <person name="Lipzen A."/>
            <person name="Lundell T."/>
            <person name="Morin E."/>
            <person name="Murat C."/>
            <person name="Riley R."/>
            <person name="Ohm R."/>
            <person name="Sun H."/>
            <person name="Tunlid A."/>
            <person name="Henrissat B."/>
            <person name="Grigoriev I.V."/>
            <person name="Hibbett D.S."/>
            <person name="Martin F."/>
        </authorList>
    </citation>
    <scope>NUCLEOTIDE SEQUENCE [LARGE SCALE GENOMIC DNA]</scope>
    <source>
        <strain evidence="3">FD-334 SS-4</strain>
    </source>
</reference>
<evidence type="ECO:0000313" key="3">
    <source>
        <dbReference type="Proteomes" id="UP000054270"/>
    </source>
</evidence>
<dbReference type="Proteomes" id="UP000054270">
    <property type="component" value="Unassembled WGS sequence"/>
</dbReference>
<gene>
    <name evidence="2" type="ORF">HYPSUDRAFT_711081</name>
</gene>
<protein>
    <submittedName>
        <fullName evidence="2">Uncharacterized protein</fullName>
    </submittedName>
</protein>
<evidence type="ECO:0000313" key="2">
    <source>
        <dbReference type="EMBL" id="KJA28526.1"/>
    </source>
</evidence>
<evidence type="ECO:0000256" key="1">
    <source>
        <dbReference type="SAM" id="Phobius"/>
    </source>
</evidence>
<feature type="transmembrane region" description="Helical" evidence="1">
    <location>
        <begin position="25"/>
        <end position="48"/>
    </location>
</feature>
<keyword evidence="1" id="KW-0472">Membrane</keyword>
<organism evidence="2 3">
    <name type="scientific">Hypholoma sublateritium (strain FD-334 SS-4)</name>
    <dbReference type="NCBI Taxonomy" id="945553"/>
    <lineage>
        <taxon>Eukaryota</taxon>
        <taxon>Fungi</taxon>
        <taxon>Dikarya</taxon>
        <taxon>Basidiomycota</taxon>
        <taxon>Agaricomycotina</taxon>
        <taxon>Agaricomycetes</taxon>
        <taxon>Agaricomycetidae</taxon>
        <taxon>Agaricales</taxon>
        <taxon>Agaricineae</taxon>
        <taxon>Strophariaceae</taxon>
        <taxon>Hypholoma</taxon>
    </lineage>
</organism>